<dbReference type="RefSeq" id="WP_375063745.1">
    <property type="nucleotide sequence ID" value="NZ_JBHGBT010000013.1"/>
</dbReference>
<proteinExistence type="predicted"/>
<dbReference type="SUPFAM" id="SSF55729">
    <property type="entry name" value="Acyl-CoA N-acyltransferases (Nat)"/>
    <property type="match status" value="1"/>
</dbReference>
<protein>
    <recommendedName>
        <fullName evidence="3">GNAT family N-acetyltransferase</fullName>
    </recommendedName>
</protein>
<reference evidence="1 2" key="1">
    <citation type="submission" date="2024-09" db="EMBL/GenBank/DDBJ databases">
        <title>Draft genome sequence of multifaceted antimicrobials producing Streptomyces sp. strain FH1.</title>
        <authorList>
            <person name="Hassan F."/>
            <person name="Ali H."/>
            <person name="Hassan N."/>
            <person name="Nawaz A."/>
        </authorList>
    </citation>
    <scope>NUCLEOTIDE SEQUENCE [LARGE SCALE GENOMIC DNA]</scope>
    <source>
        <strain evidence="1 2">FH1</strain>
    </source>
</reference>
<keyword evidence="2" id="KW-1185">Reference proteome</keyword>
<evidence type="ECO:0000313" key="2">
    <source>
        <dbReference type="Proteomes" id="UP001577267"/>
    </source>
</evidence>
<evidence type="ECO:0008006" key="3">
    <source>
        <dbReference type="Google" id="ProtNLM"/>
    </source>
</evidence>
<comment type="caution">
    <text evidence="1">The sequence shown here is derived from an EMBL/GenBank/DDBJ whole genome shotgun (WGS) entry which is preliminary data.</text>
</comment>
<evidence type="ECO:0000313" key="1">
    <source>
        <dbReference type="EMBL" id="MFB4195814.1"/>
    </source>
</evidence>
<accession>A0ABV4ZPB7</accession>
<organism evidence="1 2">
    <name type="scientific">Streptomyces carpaticus</name>
    <dbReference type="NCBI Taxonomy" id="285558"/>
    <lineage>
        <taxon>Bacteria</taxon>
        <taxon>Bacillati</taxon>
        <taxon>Actinomycetota</taxon>
        <taxon>Actinomycetes</taxon>
        <taxon>Kitasatosporales</taxon>
        <taxon>Streptomycetaceae</taxon>
        <taxon>Streptomyces</taxon>
    </lineage>
</organism>
<dbReference type="InterPro" id="IPR016181">
    <property type="entry name" value="Acyl_CoA_acyltransferase"/>
</dbReference>
<dbReference type="EMBL" id="JBHGBT010000013">
    <property type="protein sequence ID" value="MFB4195814.1"/>
    <property type="molecule type" value="Genomic_DNA"/>
</dbReference>
<gene>
    <name evidence="1" type="ORF">ACE11A_15815</name>
</gene>
<name>A0ABV4ZPB7_9ACTN</name>
<dbReference type="Proteomes" id="UP001577267">
    <property type="component" value="Unassembled WGS sequence"/>
</dbReference>
<dbReference type="Gene3D" id="3.40.630.30">
    <property type="match status" value="1"/>
</dbReference>
<sequence length="41" mass="4593">MLRGNLRARRFYERAGFVPDGAVRSEEIDGADVPEVRCARG</sequence>